<feature type="transmembrane region" description="Helical" evidence="1">
    <location>
        <begin position="19"/>
        <end position="37"/>
    </location>
</feature>
<keyword evidence="1" id="KW-1133">Transmembrane helix</keyword>
<feature type="transmembrane region" description="Helical" evidence="1">
    <location>
        <begin position="84"/>
        <end position="101"/>
    </location>
</feature>
<gene>
    <name evidence="2" type="ORF">ACFFRI_07865</name>
</gene>
<keyword evidence="1" id="KW-0472">Membrane</keyword>
<comment type="caution">
    <text evidence="2">The sequence shown here is derived from an EMBL/GenBank/DDBJ whole genome shotgun (WGS) entry which is preliminary data.</text>
</comment>
<reference evidence="2 3" key="1">
    <citation type="submission" date="2024-09" db="EMBL/GenBank/DDBJ databases">
        <authorList>
            <person name="Sun Q."/>
            <person name="Mori K."/>
        </authorList>
    </citation>
    <scope>NUCLEOTIDE SEQUENCE [LARGE SCALE GENOMIC DNA]</scope>
    <source>
        <strain evidence="2 3">JCM 9626</strain>
    </source>
</reference>
<keyword evidence="3" id="KW-1185">Reference proteome</keyword>
<protein>
    <submittedName>
        <fullName evidence="2">Uncharacterized protein</fullName>
    </submittedName>
</protein>
<accession>A0ABV5K879</accession>
<dbReference type="RefSeq" id="WP_140011671.1">
    <property type="nucleotide sequence ID" value="NZ_JBHMDG010000010.1"/>
</dbReference>
<evidence type="ECO:0000313" key="2">
    <source>
        <dbReference type="EMBL" id="MFB9312956.1"/>
    </source>
</evidence>
<dbReference type="Proteomes" id="UP001589750">
    <property type="component" value="Unassembled WGS sequence"/>
</dbReference>
<evidence type="ECO:0000313" key="3">
    <source>
        <dbReference type="Proteomes" id="UP001589750"/>
    </source>
</evidence>
<feature type="transmembrane region" description="Helical" evidence="1">
    <location>
        <begin position="57"/>
        <end position="77"/>
    </location>
</feature>
<dbReference type="EMBL" id="JBHMDG010000010">
    <property type="protein sequence ID" value="MFB9312956.1"/>
    <property type="molecule type" value="Genomic_DNA"/>
</dbReference>
<evidence type="ECO:0000256" key="1">
    <source>
        <dbReference type="SAM" id="Phobius"/>
    </source>
</evidence>
<proteinExistence type="predicted"/>
<name>A0ABV5K879_9ACTN</name>
<organism evidence="2 3">
    <name type="scientific">Nocardioides plantarum</name>
    <dbReference type="NCBI Taxonomy" id="29299"/>
    <lineage>
        <taxon>Bacteria</taxon>
        <taxon>Bacillati</taxon>
        <taxon>Actinomycetota</taxon>
        <taxon>Actinomycetes</taxon>
        <taxon>Propionibacteriales</taxon>
        <taxon>Nocardioidaceae</taxon>
        <taxon>Nocardioides</taxon>
    </lineage>
</organism>
<keyword evidence="1" id="KW-0812">Transmembrane</keyword>
<sequence length="159" mass="16328">MTSSEQPVHVTTTSSAGRLWLAAIALAIVAAAAWFAFLGWDHEYYEVDGVPQGPYRAWQVLACGASVVVASVIAYLLTRGTTAIFVLAASATVGFAVPWAMDAAAHDDSGLWVVGLLFLLVGAGAGLTVLLALCSLVPTRGGGTPTSSAQPPRAPKICS</sequence>
<feature type="transmembrane region" description="Helical" evidence="1">
    <location>
        <begin position="113"/>
        <end position="137"/>
    </location>
</feature>